<name>A0A4V2WMA5_9BACT</name>
<sequence length="135" mass="15379">MTKLLLPALGLVLLCGCSDTTPPTTSDSDMDAARNFLRASLNNDFDKAREYMLTDSANSQLLKVAADQRSRLSREENRHYQDATIRIYDTRKVNDSSSIIVYDNSYRQTRDSLLVFRSAGKWLVDLKYTYLSTPK</sequence>
<evidence type="ECO:0000313" key="2">
    <source>
        <dbReference type="Proteomes" id="UP000295164"/>
    </source>
</evidence>
<keyword evidence="2" id="KW-1185">Reference proteome</keyword>
<organism evidence="1 2">
    <name type="scientific">Flaviaesturariibacter aridisoli</name>
    <dbReference type="NCBI Taxonomy" id="2545761"/>
    <lineage>
        <taxon>Bacteria</taxon>
        <taxon>Pseudomonadati</taxon>
        <taxon>Bacteroidota</taxon>
        <taxon>Chitinophagia</taxon>
        <taxon>Chitinophagales</taxon>
        <taxon>Chitinophagaceae</taxon>
        <taxon>Flaviaestuariibacter</taxon>
    </lineage>
</organism>
<dbReference type="AlphaFoldDB" id="A0A4V2WMA5"/>
<dbReference type="OrthoDB" id="671785at2"/>
<protein>
    <submittedName>
        <fullName evidence="1">Uncharacterized protein</fullName>
    </submittedName>
</protein>
<proteinExistence type="predicted"/>
<reference evidence="1 2" key="1">
    <citation type="submission" date="2019-03" db="EMBL/GenBank/DDBJ databases">
        <authorList>
            <person name="Kim M.K.M."/>
        </authorList>
    </citation>
    <scope>NUCLEOTIDE SEQUENCE [LARGE SCALE GENOMIC DNA]</scope>
    <source>
        <strain evidence="1 2">17J68-15</strain>
    </source>
</reference>
<accession>A0A4V2WMA5</accession>
<dbReference type="EMBL" id="SKFH01000035">
    <property type="protein sequence ID" value="TCZ67346.1"/>
    <property type="molecule type" value="Genomic_DNA"/>
</dbReference>
<gene>
    <name evidence="1" type="ORF">E0486_15690</name>
</gene>
<comment type="caution">
    <text evidence="1">The sequence shown here is derived from an EMBL/GenBank/DDBJ whole genome shotgun (WGS) entry which is preliminary data.</text>
</comment>
<dbReference type="Proteomes" id="UP000295164">
    <property type="component" value="Unassembled WGS sequence"/>
</dbReference>
<evidence type="ECO:0000313" key="1">
    <source>
        <dbReference type="EMBL" id="TCZ67346.1"/>
    </source>
</evidence>
<dbReference type="PROSITE" id="PS51257">
    <property type="entry name" value="PROKAR_LIPOPROTEIN"/>
    <property type="match status" value="1"/>
</dbReference>
<dbReference type="RefSeq" id="WP_131853485.1">
    <property type="nucleotide sequence ID" value="NZ_SKFH01000035.1"/>
</dbReference>